<dbReference type="EMBL" id="JALKFT010000004">
    <property type="protein sequence ID" value="MCK9875336.1"/>
    <property type="molecule type" value="Genomic_DNA"/>
</dbReference>
<evidence type="ECO:0000313" key="3">
    <source>
        <dbReference type="Proteomes" id="UP001201873"/>
    </source>
</evidence>
<dbReference type="SUPFAM" id="SSF54427">
    <property type="entry name" value="NTF2-like"/>
    <property type="match status" value="1"/>
</dbReference>
<dbReference type="InterPro" id="IPR037401">
    <property type="entry name" value="SnoaL-like"/>
</dbReference>
<dbReference type="InterPro" id="IPR032710">
    <property type="entry name" value="NTF2-like_dom_sf"/>
</dbReference>
<organism evidence="2 3">
    <name type="scientific">Frankia umida</name>
    <dbReference type="NCBI Taxonomy" id="573489"/>
    <lineage>
        <taxon>Bacteria</taxon>
        <taxon>Bacillati</taxon>
        <taxon>Actinomycetota</taxon>
        <taxon>Actinomycetes</taxon>
        <taxon>Frankiales</taxon>
        <taxon>Frankiaceae</taxon>
        <taxon>Frankia</taxon>
    </lineage>
</organism>
<dbReference type="CDD" id="cd00531">
    <property type="entry name" value="NTF2_like"/>
    <property type="match status" value="1"/>
</dbReference>
<keyword evidence="3" id="KW-1185">Reference proteome</keyword>
<dbReference type="Pfam" id="PF13577">
    <property type="entry name" value="SnoaL_4"/>
    <property type="match status" value="1"/>
</dbReference>
<sequence>MSDAVADELAIRDTLVRYCHLLDDGKLDELLALFTPDAVFAFGAEHQGTAALAAFFEKSQGTAEQRGRHVTVNTLVEIDGDGAVAVSDFLYFGLGSPAPEPRLIGRYTDTLSRNGNRWRIARRDAVLASRS</sequence>
<reference evidence="2 3" key="1">
    <citation type="submission" date="2022-04" db="EMBL/GenBank/DDBJ databases">
        <title>Genome diversity in the genus Frankia.</title>
        <authorList>
            <person name="Carlos-Shanley C."/>
            <person name="Hahn D."/>
        </authorList>
    </citation>
    <scope>NUCLEOTIDE SEQUENCE [LARGE SCALE GENOMIC DNA]</scope>
    <source>
        <strain evidence="2 3">Ag45/Mut15</strain>
    </source>
</reference>
<dbReference type="Proteomes" id="UP001201873">
    <property type="component" value="Unassembled WGS sequence"/>
</dbReference>
<gene>
    <name evidence="2" type="ORF">MXD59_05995</name>
</gene>
<dbReference type="RefSeq" id="WP_248823777.1">
    <property type="nucleotide sequence ID" value="NZ_JALKFT010000004.1"/>
</dbReference>
<dbReference type="Gene3D" id="3.10.450.50">
    <property type="match status" value="1"/>
</dbReference>
<protein>
    <submittedName>
        <fullName evidence="2">Nuclear transport factor 2 family protein</fullName>
    </submittedName>
</protein>
<comment type="caution">
    <text evidence="2">The sequence shown here is derived from an EMBL/GenBank/DDBJ whole genome shotgun (WGS) entry which is preliminary data.</text>
</comment>
<name>A0ABT0JUW5_9ACTN</name>
<evidence type="ECO:0000313" key="2">
    <source>
        <dbReference type="EMBL" id="MCK9875336.1"/>
    </source>
</evidence>
<evidence type="ECO:0000259" key="1">
    <source>
        <dbReference type="Pfam" id="PF13577"/>
    </source>
</evidence>
<feature type="domain" description="SnoaL-like" evidence="1">
    <location>
        <begin position="4"/>
        <end position="124"/>
    </location>
</feature>
<accession>A0ABT0JUW5</accession>
<proteinExistence type="predicted"/>